<dbReference type="Pfam" id="PF01966">
    <property type="entry name" value="HD"/>
    <property type="match status" value="1"/>
</dbReference>
<dbReference type="CDD" id="cd00077">
    <property type="entry name" value="HDc"/>
    <property type="match status" value="1"/>
</dbReference>
<dbReference type="EMBL" id="MT141967">
    <property type="protein sequence ID" value="QJA72632.1"/>
    <property type="molecule type" value="Genomic_DNA"/>
</dbReference>
<feature type="domain" description="HD" evidence="2">
    <location>
        <begin position="33"/>
        <end position="131"/>
    </location>
</feature>
<dbReference type="PANTHER" id="PTHR47545">
    <property type="entry name" value="MULTIFUNCTIONAL CCA PROTEIN"/>
    <property type="match status" value="1"/>
</dbReference>
<dbReference type="AlphaFoldDB" id="A0A6M3ITL5"/>
<proteinExistence type="predicted"/>
<evidence type="ECO:0000313" key="3">
    <source>
        <dbReference type="EMBL" id="QJA60846.1"/>
    </source>
</evidence>
<gene>
    <name evidence="4" type="ORF">MM415A02660_0004</name>
    <name evidence="3" type="ORF">MM415B01042_0021</name>
</gene>
<evidence type="ECO:0000259" key="2">
    <source>
        <dbReference type="Pfam" id="PF01966"/>
    </source>
</evidence>
<protein>
    <submittedName>
        <fullName evidence="3">Putative HD domain-containing protein</fullName>
    </submittedName>
</protein>
<reference evidence="3" key="1">
    <citation type="submission" date="2020-03" db="EMBL/GenBank/DDBJ databases">
        <title>The deep terrestrial virosphere.</title>
        <authorList>
            <person name="Holmfeldt K."/>
            <person name="Nilsson E."/>
            <person name="Simone D."/>
            <person name="Lopez-Fernandez M."/>
            <person name="Wu X."/>
            <person name="de Brujin I."/>
            <person name="Lundin D."/>
            <person name="Andersson A."/>
            <person name="Bertilsson S."/>
            <person name="Dopson M."/>
        </authorList>
    </citation>
    <scope>NUCLEOTIDE SEQUENCE</scope>
    <source>
        <strain evidence="4">MM415A02660</strain>
        <strain evidence="3">MM415B01042</strain>
    </source>
</reference>
<dbReference type="InterPro" id="IPR050124">
    <property type="entry name" value="tRNA_CCA-adding_enzyme"/>
</dbReference>
<keyword evidence="1" id="KW-0547">Nucleotide-binding</keyword>
<dbReference type="GO" id="GO:0000166">
    <property type="term" value="F:nucleotide binding"/>
    <property type="evidence" value="ECO:0007669"/>
    <property type="project" value="UniProtKB-KW"/>
</dbReference>
<dbReference type="InterPro" id="IPR006674">
    <property type="entry name" value="HD_domain"/>
</dbReference>
<dbReference type="InterPro" id="IPR003607">
    <property type="entry name" value="HD/PDEase_dom"/>
</dbReference>
<name>A0A6M3ITL5_9ZZZZ</name>
<dbReference type="EMBL" id="MT141422">
    <property type="protein sequence ID" value="QJA60846.1"/>
    <property type="molecule type" value="Genomic_DNA"/>
</dbReference>
<dbReference type="PANTHER" id="PTHR47545:SF1">
    <property type="entry name" value="MULTIFUNCTIONAL CCA PROTEIN"/>
    <property type="match status" value="1"/>
</dbReference>
<dbReference type="SUPFAM" id="SSF109604">
    <property type="entry name" value="HD-domain/PDEase-like"/>
    <property type="match status" value="1"/>
</dbReference>
<accession>A0A6M3ITL5</accession>
<dbReference type="Gene3D" id="1.10.3210.10">
    <property type="entry name" value="Hypothetical protein af1432"/>
    <property type="match status" value="1"/>
</dbReference>
<sequence>MIFDDKFMNPLFDLLESTRGVEQDIKRHPEIYVFEHSLQVLKQAFRESVDTDLILAAMLHDIGKKENSKGHEKVAVEWLNGLVSVKTLWLIEHHMRIWSLILGKMKKLGKVLELSGHPWIPELLLLARWDKSGRDPNMKVNYDRGEIMGRLNMCVEKRFG</sequence>
<organism evidence="3">
    <name type="scientific">viral metagenome</name>
    <dbReference type="NCBI Taxonomy" id="1070528"/>
    <lineage>
        <taxon>unclassified sequences</taxon>
        <taxon>metagenomes</taxon>
        <taxon>organismal metagenomes</taxon>
    </lineage>
</organism>
<evidence type="ECO:0000256" key="1">
    <source>
        <dbReference type="ARBA" id="ARBA00022741"/>
    </source>
</evidence>
<evidence type="ECO:0000313" key="4">
    <source>
        <dbReference type="EMBL" id="QJA72632.1"/>
    </source>
</evidence>